<dbReference type="SUPFAM" id="SSF54189">
    <property type="entry name" value="Ribosomal proteins S24e, L23 and L15e"/>
    <property type="match status" value="1"/>
</dbReference>
<evidence type="ECO:0000256" key="3">
    <source>
        <dbReference type="ARBA" id="ARBA00023274"/>
    </source>
</evidence>
<name>A0A386B0U8_9CHLO</name>
<dbReference type="InterPro" id="IPR013025">
    <property type="entry name" value="Ribosomal_uL23-like"/>
</dbReference>
<dbReference type="RefSeq" id="YP_009532771.1">
    <property type="nucleotide sequence ID" value="NC_039766.1"/>
</dbReference>
<reference evidence="5" key="1">
    <citation type="submission" date="2018-07" db="EMBL/GenBank/DDBJ databases">
        <authorList>
            <person name="Quirk P.G."/>
            <person name="Krulwich T.A."/>
        </authorList>
    </citation>
    <scope>NUCLEOTIDE SEQUENCE</scope>
</reference>
<dbReference type="GO" id="GO:1990904">
    <property type="term" value="C:ribonucleoprotein complex"/>
    <property type="evidence" value="ECO:0007669"/>
    <property type="project" value="UniProtKB-KW"/>
</dbReference>
<keyword evidence="5" id="KW-0150">Chloroplast</keyword>
<evidence type="ECO:0000256" key="4">
    <source>
        <dbReference type="ARBA" id="ARBA00035287"/>
    </source>
</evidence>
<gene>
    <name evidence="5" type="primary">rpl23</name>
</gene>
<dbReference type="InterPro" id="IPR012677">
    <property type="entry name" value="Nucleotide-bd_a/b_plait_sf"/>
</dbReference>
<accession>A0A386B0U8</accession>
<sequence>MLKHYLFTEKTTLLLESNKYVFDIYPYLNKNHIRLLFQQNYQLRLKKINTYTLNRKSVNKLTSRGYKKLTKRVIISLMNKKKLSDQFYF</sequence>
<dbReference type="GO" id="GO:0005840">
    <property type="term" value="C:ribosome"/>
    <property type="evidence" value="ECO:0007669"/>
    <property type="project" value="UniProtKB-KW"/>
</dbReference>
<dbReference type="InterPro" id="IPR012678">
    <property type="entry name" value="Ribosomal_uL23/eL15/eS24_sf"/>
</dbReference>
<dbReference type="GeneID" id="38334292"/>
<keyword evidence="2 5" id="KW-0689">Ribosomal protein</keyword>
<protein>
    <recommendedName>
        <fullName evidence="4">Large ribosomal subunit protein uL23c</fullName>
    </recommendedName>
</protein>
<comment type="similarity">
    <text evidence="1">Belongs to the universal ribosomal protein uL23 family.</text>
</comment>
<keyword evidence="3" id="KW-0687">Ribonucleoprotein</keyword>
<dbReference type="EMBL" id="MH591108">
    <property type="protein sequence ID" value="AYC65319.1"/>
    <property type="molecule type" value="Genomic_DNA"/>
</dbReference>
<geneLocation type="chloroplast" evidence="5"/>
<dbReference type="Gene3D" id="3.30.70.330">
    <property type="match status" value="1"/>
</dbReference>
<keyword evidence="5" id="KW-0934">Plastid</keyword>
<organism evidence="5">
    <name type="scientific">Pedobesia claviformis</name>
    <dbReference type="NCBI Taxonomy" id="2364088"/>
    <lineage>
        <taxon>Eukaryota</taxon>
        <taxon>Viridiplantae</taxon>
        <taxon>Chlorophyta</taxon>
        <taxon>core chlorophytes</taxon>
        <taxon>Ulvophyceae</taxon>
        <taxon>TCBD clade</taxon>
        <taxon>Bryopsidales</taxon>
        <taxon>Bryopsidineae</taxon>
        <taxon>Derbesiaceae</taxon>
        <taxon>Pedobesia</taxon>
    </lineage>
</organism>
<proteinExistence type="inferred from homology"/>
<evidence type="ECO:0000256" key="2">
    <source>
        <dbReference type="ARBA" id="ARBA00022980"/>
    </source>
</evidence>
<evidence type="ECO:0000313" key="5">
    <source>
        <dbReference type="EMBL" id="AYC65319.1"/>
    </source>
</evidence>
<dbReference type="AlphaFoldDB" id="A0A386B0U8"/>
<dbReference type="GO" id="GO:0003735">
    <property type="term" value="F:structural constituent of ribosome"/>
    <property type="evidence" value="ECO:0007669"/>
    <property type="project" value="InterPro"/>
</dbReference>
<reference evidence="5" key="2">
    <citation type="journal article" date="2019" name="Mol. Phylogenet. Evol.">
        <title>Reassessment of the classification of bryopsidales (chlorophyta) based on chloroplast phylogenomic analyses.</title>
        <authorList>
            <person name="Cremen M.C."/>
            <person name="Leliaert F."/>
            <person name="West J."/>
            <person name="Lam D.W."/>
            <person name="Shimada S."/>
            <person name="Lopez-Bautista J.M."/>
            <person name="Verbruggen H."/>
        </authorList>
    </citation>
    <scope>NUCLEOTIDE SEQUENCE</scope>
</reference>
<dbReference type="GO" id="GO:0006412">
    <property type="term" value="P:translation"/>
    <property type="evidence" value="ECO:0007669"/>
    <property type="project" value="InterPro"/>
</dbReference>
<dbReference type="Pfam" id="PF00276">
    <property type="entry name" value="Ribosomal_L23"/>
    <property type="match status" value="1"/>
</dbReference>
<evidence type="ECO:0000256" key="1">
    <source>
        <dbReference type="ARBA" id="ARBA00006700"/>
    </source>
</evidence>